<evidence type="ECO:0000256" key="1">
    <source>
        <dbReference type="SAM" id="MobiDB-lite"/>
    </source>
</evidence>
<gene>
    <name evidence="2" type="ORF">HT576_09030</name>
</gene>
<sequence length="309" mass="33224">MKPRRKILRLLGTGATIIGSGCAERQFPNSPSQENENGDSSASQADPEFPLPGDPQTGLGEITIQNTETSFETDINGFDGADAENDIDSDASVNEQESNLYFYTAHNGTGQASGSAAAAYQAAWKATEPGNYKLIAEIRPEARLSLTRPASGNGMASVDKAVQVVDYERQEPIGNDPVHLNTIRIGTGGRRRGTDKLAEFIISTAISMALKRGLGLGLIARRLVTRVVNAAIDLDHNDTVEPGEAIYDEFYGDLLNPGWIEAGFSAEEGAVVLFEVAPTVTWGYELEESETDGSFSCRTDLVNFSIEEL</sequence>
<dbReference type="EMBL" id="JABURA010000001">
    <property type="protein sequence ID" value="NUB91163.1"/>
    <property type="molecule type" value="Genomic_DNA"/>
</dbReference>
<dbReference type="AlphaFoldDB" id="A0A8J8GJI0"/>
<protein>
    <submittedName>
        <fullName evidence="2">Uncharacterized protein</fullName>
    </submittedName>
</protein>
<organism evidence="2 3">
    <name type="scientific">Haloterrigena gelatinilytica</name>
    <dbReference type="NCBI Taxonomy" id="2741724"/>
    <lineage>
        <taxon>Archaea</taxon>
        <taxon>Methanobacteriati</taxon>
        <taxon>Methanobacteriota</taxon>
        <taxon>Stenosarchaea group</taxon>
        <taxon>Halobacteria</taxon>
        <taxon>Halobacteriales</taxon>
        <taxon>Natrialbaceae</taxon>
        <taxon>Haloterrigena</taxon>
    </lineage>
</organism>
<comment type="caution">
    <text evidence="2">The sequence shown here is derived from an EMBL/GenBank/DDBJ whole genome shotgun (WGS) entry which is preliminary data.</text>
</comment>
<accession>A0A8J8GJI0</accession>
<dbReference type="RefSeq" id="WP_174701827.1">
    <property type="nucleotide sequence ID" value="NZ_JABURA010000001.1"/>
</dbReference>
<evidence type="ECO:0000313" key="3">
    <source>
        <dbReference type="Proteomes" id="UP000728647"/>
    </source>
</evidence>
<dbReference type="OrthoDB" id="379038at2157"/>
<dbReference type="Proteomes" id="UP000728647">
    <property type="component" value="Unassembled WGS sequence"/>
</dbReference>
<feature type="region of interest" description="Disordered" evidence="1">
    <location>
        <begin position="19"/>
        <end position="60"/>
    </location>
</feature>
<evidence type="ECO:0000313" key="2">
    <source>
        <dbReference type="EMBL" id="NUB91163.1"/>
    </source>
</evidence>
<dbReference type="PROSITE" id="PS51257">
    <property type="entry name" value="PROKAR_LIPOPROTEIN"/>
    <property type="match status" value="1"/>
</dbReference>
<feature type="compositionally biased region" description="Polar residues" evidence="1">
    <location>
        <begin position="27"/>
        <end position="44"/>
    </location>
</feature>
<name>A0A8J8GJI0_9EURY</name>
<reference evidence="2" key="1">
    <citation type="submission" date="2020-06" db="EMBL/GenBank/DDBJ databases">
        <title>Haloterrigena sp. nov., an extremely halophilic archaeon isolated from a saline sediment.</title>
        <authorList>
            <person name="Liu B.-B."/>
        </authorList>
    </citation>
    <scope>NUCLEOTIDE SEQUENCE</scope>
    <source>
        <strain evidence="2">SYSU A121-1</strain>
    </source>
</reference>
<proteinExistence type="predicted"/>